<protein>
    <recommendedName>
        <fullName evidence="5">Phosphoglycerate mutase-like protein</fullName>
    </recommendedName>
</protein>
<feature type="signal peptide" evidence="2">
    <location>
        <begin position="1"/>
        <end position="18"/>
    </location>
</feature>
<evidence type="ECO:0000256" key="2">
    <source>
        <dbReference type="SAM" id="SignalP"/>
    </source>
</evidence>
<evidence type="ECO:0000313" key="3">
    <source>
        <dbReference type="EMBL" id="ORX43934.1"/>
    </source>
</evidence>
<name>A0A1Y1UZA5_9FUNG</name>
<comment type="caution">
    <text evidence="3">The sequence shown here is derived from an EMBL/GenBank/DDBJ whole genome shotgun (WGS) entry which is preliminary data.</text>
</comment>
<evidence type="ECO:0000256" key="1">
    <source>
        <dbReference type="SAM" id="MobiDB-lite"/>
    </source>
</evidence>
<gene>
    <name evidence="3" type="ORF">BCR36DRAFT_586399</name>
</gene>
<organism evidence="3 4">
    <name type="scientific">Piromyces finnis</name>
    <dbReference type="NCBI Taxonomy" id="1754191"/>
    <lineage>
        <taxon>Eukaryota</taxon>
        <taxon>Fungi</taxon>
        <taxon>Fungi incertae sedis</taxon>
        <taxon>Chytridiomycota</taxon>
        <taxon>Chytridiomycota incertae sedis</taxon>
        <taxon>Neocallimastigomycetes</taxon>
        <taxon>Neocallimastigales</taxon>
        <taxon>Neocallimastigaceae</taxon>
        <taxon>Piromyces</taxon>
    </lineage>
</organism>
<feature type="chain" id="PRO_5012960073" description="Phosphoglycerate mutase-like protein" evidence="2">
    <location>
        <begin position="19"/>
        <end position="336"/>
    </location>
</feature>
<evidence type="ECO:0008006" key="5">
    <source>
        <dbReference type="Google" id="ProtNLM"/>
    </source>
</evidence>
<dbReference type="STRING" id="1754191.A0A1Y1UZA5"/>
<dbReference type="OrthoDB" id="425925at2759"/>
<dbReference type="EMBL" id="MCFH01000049">
    <property type="protein sequence ID" value="ORX43934.1"/>
    <property type="molecule type" value="Genomic_DNA"/>
</dbReference>
<evidence type="ECO:0000313" key="4">
    <source>
        <dbReference type="Proteomes" id="UP000193719"/>
    </source>
</evidence>
<reference evidence="3 4" key="2">
    <citation type="submission" date="2016-08" db="EMBL/GenBank/DDBJ databases">
        <title>Pervasive Adenine N6-methylation of Active Genes in Fungi.</title>
        <authorList>
            <consortium name="DOE Joint Genome Institute"/>
            <person name="Mondo S.J."/>
            <person name="Dannebaum R.O."/>
            <person name="Kuo R.C."/>
            <person name="Labutti K."/>
            <person name="Haridas S."/>
            <person name="Kuo A."/>
            <person name="Salamov A."/>
            <person name="Ahrendt S.R."/>
            <person name="Lipzen A."/>
            <person name="Sullivan W."/>
            <person name="Andreopoulos W.B."/>
            <person name="Clum A."/>
            <person name="Lindquist E."/>
            <person name="Daum C."/>
            <person name="Ramamoorthy G.K."/>
            <person name="Gryganskyi A."/>
            <person name="Culley D."/>
            <person name="Magnuson J.K."/>
            <person name="James T.Y."/>
            <person name="O'Malley M.A."/>
            <person name="Stajich J.E."/>
            <person name="Spatafora J.W."/>
            <person name="Visel A."/>
            <person name="Grigoriev I.V."/>
        </authorList>
    </citation>
    <scope>NUCLEOTIDE SEQUENCE [LARGE SCALE GENOMIC DNA]</scope>
    <source>
        <strain evidence="4">finn</strain>
    </source>
</reference>
<reference evidence="3 4" key="1">
    <citation type="submission" date="2016-08" db="EMBL/GenBank/DDBJ databases">
        <title>Genomes of anaerobic fungi encode conserved fungal cellulosomes for biomass hydrolysis.</title>
        <authorList>
            <consortium name="DOE Joint Genome Institute"/>
            <person name="Haitjema C.H."/>
            <person name="Gilmore S.P."/>
            <person name="Henske J.K."/>
            <person name="Solomon K.V."/>
            <person name="De Groot R."/>
            <person name="Kuo A."/>
            <person name="Mondo S.J."/>
            <person name="Salamov A.A."/>
            <person name="Labutti K."/>
            <person name="Zhao Z."/>
            <person name="Chiniquy J."/>
            <person name="Barry K."/>
            <person name="Brewer H.M."/>
            <person name="Purvine S.O."/>
            <person name="Wright A.T."/>
            <person name="Boxma B."/>
            <person name="Van Alen T."/>
            <person name="Hackstein J.H."/>
            <person name="Baker S.E."/>
            <person name="Grigoriev I.V."/>
            <person name="O'Malley M.A."/>
        </authorList>
    </citation>
    <scope>NUCLEOTIDE SEQUENCE [LARGE SCALE GENOMIC DNA]</scope>
    <source>
        <strain evidence="4">finn</strain>
    </source>
</reference>
<feature type="region of interest" description="Disordered" evidence="1">
    <location>
        <begin position="262"/>
        <end position="305"/>
    </location>
</feature>
<sequence length="336" mass="36991">MRLKFIASTLLSLAVANAKLIMIIRHGEKLNDKVTNLSEKGQARADCLIEAFGQNGVYATPQKIFAQSPSEKKQSTRPRDTVIPLANSLGLQVDLSYTSNKVKKLANDIENSSEEVILISWSSDKIKDIAEKFGIKKAPKYDNDAFDDIYIITDNTIPFVKKTGVNITPNETRFGKDGMNLYIVKENVDECINRVISSINNKSYNSASINTNNVSNNNNNNYNSNNNYNTNANTSNYNGQAIPNNNSNYNYGNTNNNSQVVGNGQATGYDQNTSNYYNQGTQGTDQNIYDESSLTNSPQSNNTGNNDYVITSDSYILKTSIIAIAGLVVAALCIIY</sequence>
<accession>A0A1Y1UZA5</accession>
<dbReference type="AlphaFoldDB" id="A0A1Y1UZA5"/>
<keyword evidence="4" id="KW-1185">Reference proteome</keyword>
<keyword evidence="2" id="KW-0732">Signal</keyword>
<feature type="region of interest" description="Disordered" evidence="1">
    <location>
        <begin position="214"/>
        <end position="247"/>
    </location>
</feature>
<dbReference type="Proteomes" id="UP000193719">
    <property type="component" value="Unassembled WGS sequence"/>
</dbReference>
<proteinExistence type="predicted"/>